<sequence>MTLRIQTKADMRKRNMELNNRYYSCTFYSQEEGNISHFMVSCLFSSTISKQCYEGLRVKVK</sequence>
<accession>A0A371G8V9</accession>
<dbReference type="Proteomes" id="UP000257109">
    <property type="component" value="Unassembled WGS sequence"/>
</dbReference>
<proteinExistence type="predicted"/>
<dbReference type="EMBL" id="QJKJ01006362">
    <property type="protein sequence ID" value="RDX86984.1"/>
    <property type="molecule type" value="Genomic_DNA"/>
</dbReference>
<feature type="non-terminal residue" evidence="1">
    <location>
        <position position="1"/>
    </location>
</feature>
<comment type="caution">
    <text evidence="1">The sequence shown here is derived from an EMBL/GenBank/DDBJ whole genome shotgun (WGS) entry which is preliminary data.</text>
</comment>
<gene>
    <name evidence="1" type="ORF">CR513_31609</name>
</gene>
<evidence type="ECO:0000313" key="1">
    <source>
        <dbReference type="EMBL" id="RDX86984.1"/>
    </source>
</evidence>
<name>A0A371G8V9_MUCPR</name>
<organism evidence="1 2">
    <name type="scientific">Mucuna pruriens</name>
    <name type="common">Velvet bean</name>
    <name type="synonym">Dolichos pruriens</name>
    <dbReference type="NCBI Taxonomy" id="157652"/>
    <lineage>
        <taxon>Eukaryota</taxon>
        <taxon>Viridiplantae</taxon>
        <taxon>Streptophyta</taxon>
        <taxon>Embryophyta</taxon>
        <taxon>Tracheophyta</taxon>
        <taxon>Spermatophyta</taxon>
        <taxon>Magnoliopsida</taxon>
        <taxon>eudicotyledons</taxon>
        <taxon>Gunneridae</taxon>
        <taxon>Pentapetalae</taxon>
        <taxon>rosids</taxon>
        <taxon>fabids</taxon>
        <taxon>Fabales</taxon>
        <taxon>Fabaceae</taxon>
        <taxon>Papilionoideae</taxon>
        <taxon>50 kb inversion clade</taxon>
        <taxon>NPAAA clade</taxon>
        <taxon>indigoferoid/millettioid clade</taxon>
        <taxon>Phaseoleae</taxon>
        <taxon>Mucuna</taxon>
    </lineage>
</organism>
<evidence type="ECO:0000313" key="2">
    <source>
        <dbReference type="Proteomes" id="UP000257109"/>
    </source>
</evidence>
<dbReference type="AlphaFoldDB" id="A0A371G8V9"/>
<protein>
    <submittedName>
        <fullName evidence="1">Uncharacterized protein</fullName>
    </submittedName>
</protein>
<reference evidence="1" key="1">
    <citation type="submission" date="2018-05" db="EMBL/GenBank/DDBJ databases">
        <title>Draft genome of Mucuna pruriens seed.</title>
        <authorList>
            <person name="Nnadi N.E."/>
            <person name="Vos R."/>
            <person name="Hasami M.H."/>
            <person name="Devisetty U.K."/>
            <person name="Aguiy J.C."/>
        </authorList>
    </citation>
    <scope>NUCLEOTIDE SEQUENCE [LARGE SCALE GENOMIC DNA]</scope>
    <source>
        <strain evidence="1">JCA_2017</strain>
    </source>
</reference>
<keyword evidence="2" id="KW-1185">Reference proteome</keyword>